<dbReference type="InterPro" id="IPR027902">
    <property type="entry name" value="DUF4487"/>
</dbReference>
<proteinExistence type="predicted"/>
<dbReference type="PANTHER" id="PTHR16071:SF2">
    <property type="entry name" value="FIGNL1-INTERACTING REGULATOR OF RECOMBINATION AND MITOSIS"/>
    <property type="match status" value="1"/>
</dbReference>
<reference evidence="1" key="2">
    <citation type="submission" date="2025-08" db="UniProtKB">
        <authorList>
            <consortium name="Ensembl"/>
        </authorList>
    </citation>
    <scope>IDENTIFICATION</scope>
</reference>
<reference evidence="1 2" key="1">
    <citation type="submission" date="2009-12" db="EMBL/GenBank/DDBJ databases">
        <title>The Genome Sequence of Anolis carolinensis (Green Anole Lizard).</title>
        <authorList>
            <consortium name="The Genome Sequencing Platform"/>
            <person name="Di Palma F."/>
            <person name="Alfoldi J."/>
            <person name="Heiman D."/>
            <person name="Young S."/>
            <person name="Grabherr M."/>
            <person name="Johnson J."/>
            <person name="Lander E.S."/>
            <person name="Lindblad-Toh K."/>
        </authorList>
    </citation>
    <scope>NUCLEOTIDE SEQUENCE [LARGE SCALE GENOMIC DNA]</scope>
    <source>
        <strain evidence="1 2">JBL SC #1</strain>
    </source>
</reference>
<dbReference type="PANTHER" id="PTHR16071">
    <property type="entry name" value="CHROMOSOME 1 OPEN READING FRAME 112"/>
    <property type="match status" value="1"/>
</dbReference>
<dbReference type="Ensembl" id="ENSACAT00000055063.1">
    <property type="protein sequence ID" value="ENSACAP00000028035.1"/>
    <property type="gene ID" value="ENSACAG00000008308.4"/>
</dbReference>
<dbReference type="SUPFAM" id="SSF48371">
    <property type="entry name" value="ARM repeat"/>
    <property type="match status" value="1"/>
</dbReference>
<dbReference type="Proteomes" id="UP000001646">
    <property type="component" value="Chromosome 2"/>
</dbReference>
<sequence>MVDSCSLLHQTYLQIHSRFPPSLHAPVISKSHQDEMARGFLVTLDSLLSLLVSFRPFVEVVLSKTPDLPPELYFPQCRLLLSVMDTLPCQPQDVQTIWNTGSQFPKEIPRMTLLSALFHSLQQCSGELSLPVLSPGMMETEQDKSTFYHYVCIHLCAFITTFSVSHFHLLECSLLETILGSNTITALLAMDAWCFLARFETADLCAHHTFIIAHLLKVCPAESYQATLLGVLLRRLLFLMTAEHQVKFADKFPPKDTENLQLWQHLSLQALTPLLRPQVAREIFVVGFTQCQEWLNSGRSLDEFPQVNIAFSALLSVCQTSGETLEPKQRLALLGTLGQFVAVLHATEVSSLSHLQHGCCLIFRLLQLFIQMLEPQLLIQILALQTSLIQLNPSDHILILIAILDFLSSVGKTFIVPDFQGQILPELCSLFATLLANNNWIIQQHAIEVFTQFAEEVQSKQIGALTNSWDMKRIKETSHEDILPQCLKSEEIKSKVVIFLSKTVAIEEPAEAQAERMKKENALLSSSHLGETTEERQSDLILEPSPKRICYSPSEVQYTSAIDSAERTLEVLKQLLQKGPPPIWLAKKLDTLQVTLSNLRKTIS</sequence>
<accession>A0A803SYJ5</accession>
<dbReference type="Pfam" id="PF14868">
    <property type="entry name" value="DUF4487"/>
    <property type="match status" value="1"/>
</dbReference>
<organism evidence="1 2">
    <name type="scientific">Anolis carolinensis</name>
    <name type="common">Green anole</name>
    <name type="synonym">American chameleon</name>
    <dbReference type="NCBI Taxonomy" id="28377"/>
    <lineage>
        <taxon>Eukaryota</taxon>
        <taxon>Metazoa</taxon>
        <taxon>Chordata</taxon>
        <taxon>Craniata</taxon>
        <taxon>Vertebrata</taxon>
        <taxon>Euteleostomi</taxon>
        <taxon>Lepidosauria</taxon>
        <taxon>Squamata</taxon>
        <taxon>Bifurcata</taxon>
        <taxon>Unidentata</taxon>
        <taxon>Episquamata</taxon>
        <taxon>Toxicofera</taxon>
        <taxon>Iguania</taxon>
        <taxon>Dactyloidae</taxon>
        <taxon>Anolis</taxon>
    </lineage>
</organism>
<dbReference type="InParanoid" id="A0A803SYJ5"/>
<keyword evidence="2" id="KW-1185">Reference proteome</keyword>
<reference evidence="1" key="3">
    <citation type="submission" date="2025-09" db="UniProtKB">
        <authorList>
            <consortium name="Ensembl"/>
        </authorList>
    </citation>
    <scope>IDENTIFICATION</scope>
</reference>
<protein>
    <submittedName>
        <fullName evidence="1">Uncharacterized protein</fullName>
    </submittedName>
</protein>
<evidence type="ECO:0000313" key="1">
    <source>
        <dbReference type="Ensembl" id="ENSACAP00000028035.1"/>
    </source>
</evidence>
<name>A0A803SYJ5_ANOCA</name>
<dbReference type="Bgee" id="ENSACAG00000008308">
    <property type="expression patterns" value="Expressed in dewlap and 12 other cell types or tissues"/>
</dbReference>
<dbReference type="GeneTree" id="ENSGT00390000004791"/>
<evidence type="ECO:0000313" key="2">
    <source>
        <dbReference type="Proteomes" id="UP000001646"/>
    </source>
</evidence>
<dbReference type="AlphaFoldDB" id="A0A803SYJ5"/>
<dbReference type="InterPro" id="IPR016024">
    <property type="entry name" value="ARM-type_fold"/>
</dbReference>